<evidence type="ECO:0000256" key="5">
    <source>
        <dbReference type="ARBA" id="ARBA00022801"/>
    </source>
</evidence>
<dbReference type="PROSITE" id="PS51764">
    <property type="entry name" value="GH26"/>
    <property type="match status" value="1"/>
</dbReference>
<dbReference type="Pfam" id="PF16499">
    <property type="entry name" value="Melibiase_2"/>
    <property type="match status" value="1"/>
</dbReference>
<feature type="active site" description="Nucleophile" evidence="8">
    <location>
        <position position="702"/>
    </location>
</feature>
<evidence type="ECO:0000256" key="9">
    <source>
        <dbReference type="RuleBase" id="RU361168"/>
    </source>
</evidence>
<dbReference type="SUPFAM" id="SSF51011">
    <property type="entry name" value="Glycosyl hydrolase domain"/>
    <property type="match status" value="1"/>
</dbReference>
<dbReference type="PANTHER" id="PTHR11452:SF75">
    <property type="entry name" value="ALPHA-GALACTOSIDASE MEL1"/>
    <property type="match status" value="1"/>
</dbReference>
<reference evidence="12 13" key="1">
    <citation type="submission" date="2019-01" db="EMBL/GenBank/DDBJ databases">
        <title>Filimonas sp. strain TTM-71.</title>
        <authorList>
            <person name="Chen W.-M."/>
        </authorList>
    </citation>
    <scope>NUCLEOTIDE SEQUENCE [LARGE SCALE GENOMIC DNA]</scope>
    <source>
        <strain evidence="12 13">TTM-71</strain>
    </source>
</reference>
<accession>A0A4Q1D6E9</accession>
<gene>
    <name evidence="12" type="ORF">ESB13_14010</name>
</gene>
<dbReference type="InterPro" id="IPR022790">
    <property type="entry name" value="GH26_dom"/>
</dbReference>
<feature type="domain" description="GH26" evidence="11">
    <location>
        <begin position="437"/>
        <end position="773"/>
    </location>
</feature>
<comment type="caution">
    <text evidence="12">The sequence shown here is derived from an EMBL/GenBank/DDBJ whole genome shotgun (WGS) entry which is preliminary data.</text>
</comment>
<evidence type="ECO:0000256" key="3">
    <source>
        <dbReference type="ARBA" id="ARBA00012755"/>
    </source>
</evidence>
<dbReference type="GO" id="GO:0016052">
    <property type="term" value="P:carbohydrate catabolic process"/>
    <property type="evidence" value="ECO:0007669"/>
    <property type="project" value="UniProtKB-ARBA"/>
</dbReference>
<dbReference type="InterPro" id="IPR017853">
    <property type="entry name" value="GH"/>
</dbReference>
<dbReference type="Pfam" id="PF02156">
    <property type="entry name" value="Glyco_hydro_26"/>
    <property type="match status" value="1"/>
</dbReference>
<evidence type="ECO:0000256" key="4">
    <source>
        <dbReference type="ARBA" id="ARBA00022729"/>
    </source>
</evidence>
<organism evidence="12 13">
    <name type="scientific">Filimonas effusa</name>
    <dbReference type="NCBI Taxonomy" id="2508721"/>
    <lineage>
        <taxon>Bacteria</taxon>
        <taxon>Pseudomonadati</taxon>
        <taxon>Bacteroidota</taxon>
        <taxon>Chitinophagia</taxon>
        <taxon>Chitinophagales</taxon>
        <taxon>Chitinophagaceae</taxon>
        <taxon>Filimonas</taxon>
    </lineage>
</organism>
<dbReference type="Gene3D" id="3.20.20.70">
    <property type="entry name" value="Aldolase class I"/>
    <property type="match status" value="1"/>
</dbReference>
<evidence type="ECO:0000256" key="1">
    <source>
        <dbReference type="ARBA" id="ARBA00001255"/>
    </source>
</evidence>
<keyword evidence="4 10" id="KW-0732">Signal</keyword>
<evidence type="ECO:0000313" key="13">
    <source>
        <dbReference type="Proteomes" id="UP000290545"/>
    </source>
</evidence>
<dbReference type="FunFam" id="3.20.20.70:FF:000202">
    <property type="entry name" value="Alpha-galactosidase"/>
    <property type="match status" value="1"/>
</dbReference>
<dbReference type="AlphaFoldDB" id="A0A4Q1D6E9"/>
<keyword evidence="5 8" id="KW-0378">Hydrolase</keyword>
<dbReference type="CDD" id="cd14792">
    <property type="entry name" value="GH27"/>
    <property type="match status" value="1"/>
</dbReference>
<keyword evidence="7 8" id="KW-0326">Glycosidase</keyword>
<dbReference type="Gene3D" id="3.20.20.80">
    <property type="entry name" value="Glycosidases"/>
    <property type="match status" value="1"/>
</dbReference>
<dbReference type="PROSITE" id="PS00512">
    <property type="entry name" value="ALPHA_GALACTOSIDASE"/>
    <property type="match status" value="1"/>
</dbReference>
<dbReference type="InterPro" id="IPR000111">
    <property type="entry name" value="Glyco_hydro_27/36_CS"/>
</dbReference>
<dbReference type="InterPro" id="IPR041233">
    <property type="entry name" value="Melibiase_C"/>
</dbReference>
<comment type="similarity">
    <text evidence="8">Belongs to the glycosyl hydrolase 26 family.</text>
</comment>
<dbReference type="InterPro" id="IPR013780">
    <property type="entry name" value="Glyco_hydro_b"/>
</dbReference>
<comment type="similarity">
    <text evidence="2 9">Belongs to the glycosyl hydrolase 27 family.</text>
</comment>
<feature type="chain" id="PRO_5020501135" description="Alpha-galactosidase" evidence="10">
    <location>
        <begin position="22"/>
        <end position="782"/>
    </location>
</feature>
<dbReference type="EMBL" id="SDHZ01000002">
    <property type="protein sequence ID" value="RXK83227.1"/>
    <property type="molecule type" value="Genomic_DNA"/>
</dbReference>
<keyword evidence="13" id="KW-1185">Reference proteome</keyword>
<dbReference type="PANTHER" id="PTHR11452">
    <property type="entry name" value="ALPHA-GALACTOSIDASE/ALPHA-N-ACETYLGALACTOSAMINIDASE"/>
    <property type="match status" value="1"/>
</dbReference>
<evidence type="ECO:0000256" key="2">
    <source>
        <dbReference type="ARBA" id="ARBA00009743"/>
    </source>
</evidence>
<dbReference type="Proteomes" id="UP000290545">
    <property type="component" value="Unassembled WGS sequence"/>
</dbReference>
<evidence type="ECO:0000259" key="11">
    <source>
        <dbReference type="PROSITE" id="PS51764"/>
    </source>
</evidence>
<dbReference type="PRINTS" id="PR00740">
    <property type="entry name" value="GLHYDRLASE27"/>
</dbReference>
<dbReference type="InterPro" id="IPR013785">
    <property type="entry name" value="Aldolase_TIM"/>
</dbReference>
<dbReference type="SUPFAM" id="SSF51445">
    <property type="entry name" value="(Trans)glycosidases"/>
    <property type="match status" value="2"/>
</dbReference>
<name>A0A4Q1D6E9_9BACT</name>
<evidence type="ECO:0000256" key="6">
    <source>
        <dbReference type="ARBA" id="ARBA00023157"/>
    </source>
</evidence>
<feature type="active site" description="Proton donor" evidence="8">
    <location>
        <position position="592"/>
    </location>
</feature>
<feature type="signal peptide" evidence="10">
    <location>
        <begin position="1"/>
        <end position="21"/>
    </location>
</feature>
<dbReference type="OrthoDB" id="9807519at2"/>
<dbReference type="RefSeq" id="WP_129004282.1">
    <property type="nucleotide sequence ID" value="NZ_SDHZ01000002.1"/>
</dbReference>
<dbReference type="InterPro" id="IPR002241">
    <property type="entry name" value="Glyco_hydro_27"/>
</dbReference>
<evidence type="ECO:0000256" key="7">
    <source>
        <dbReference type="ARBA" id="ARBA00023295"/>
    </source>
</evidence>
<comment type="catalytic activity">
    <reaction evidence="1 9">
        <text>Hydrolysis of terminal, non-reducing alpha-D-galactose residues in alpha-D-galactosides, including galactose oligosaccharides, galactomannans and galactolipids.</text>
        <dbReference type="EC" id="3.2.1.22"/>
    </reaction>
</comment>
<dbReference type="GO" id="GO:0004557">
    <property type="term" value="F:alpha-galactosidase activity"/>
    <property type="evidence" value="ECO:0007669"/>
    <property type="project" value="UniProtKB-EC"/>
</dbReference>
<sequence>MKKWIVLLGLSCLTLAGRAQGNNYVQNYTKFPGLALTPPMGWNSWNKFACNVTEDMIRQMADAMVASGMKEAGYTYVNIDDCWHGERDSLGFIHPDPQRFPSGMKALADYVHALGLKLGIYSDAGSQTCGGRPGSRGYEFQDALTYASWGIDYLKYDWCNTEGLKAEGAYKTITAALRKAGRPMVLSICEWGTDVPWTWGQQVGHLWRTTGDIFNCFDCIEDHGTWKSWGVMQILDKQEGLRKYAGPGHWNDPDMLEIGNGRLTPAEDRAHFSMWAMLSAPLMAGNDLRSMAPETKEVLTNKHVIAVNQDSLGVQGFRHTVKDSIETWYKPLHNGEWAICFLNRSTLAVVVHHNWKTVVKDEIFNYELNTEDNTYRLVNLWTGKEQGTTTGMLKYVLPPHDVLMLRAFPPAGIAGRQNAAAPRVKDNELPADRQATTETVKLYQHLKTLPGKGFLVGHQDALAYGVNWKYVKGRSDVKELAGDYPALYGWELGNLELGAAVNLDSVPFDKMRNYIREGYSRGGVITISWHGNNPVTGKSAWDVTPGTVAAILPGGASHGVFVQQLDKVAAYLESLTAKEGRPIPVIFRPFHELTGSWFWWGAKSCTAAEFKTLFRFTVDYLRNKKGLHHLLISYNTGTEFTGRNEFLERYPGDDYADILSFDTYQHNDNTSPDTAFAKSLSAHMTIVEQLALEKNKIPAIGEMGFNKIPYDKWFTEIVAGALKGRRLAYLLFWRNAGFKPHDQTTEYYVPYKGHKAAADFNAFYRLPETLFEKEAAKLNLYK</sequence>
<protein>
    <recommendedName>
        <fullName evidence="3 9">Alpha-galactosidase</fullName>
        <ecNumber evidence="3 9">3.2.1.22</ecNumber>
    </recommendedName>
    <alternativeName>
        <fullName evidence="9">Melibiase</fullName>
    </alternativeName>
</protein>
<evidence type="ECO:0000256" key="8">
    <source>
        <dbReference type="PROSITE-ProRule" id="PRU01100"/>
    </source>
</evidence>
<evidence type="ECO:0000313" key="12">
    <source>
        <dbReference type="EMBL" id="RXK83227.1"/>
    </source>
</evidence>
<dbReference type="EC" id="3.2.1.22" evidence="3 9"/>
<proteinExistence type="inferred from homology"/>
<dbReference type="Pfam" id="PF17801">
    <property type="entry name" value="Melibiase_C"/>
    <property type="match status" value="1"/>
</dbReference>
<keyword evidence="6 9" id="KW-1015">Disulfide bond</keyword>
<evidence type="ECO:0000256" key="10">
    <source>
        <dbReference type="SAM" id="SignalP"/>
    </source>
</evidence>
<dbReference type="Gene3D" id="2.60.40.1180">
    <property type="entry name" value="Golgi alpha-mannosidase II"/>
    <property type="match status" value="1"/>
</dbReference>